<keyword evidence="2" id="KW-0808">Transferase</keyword>
<dbReference type="GO" id="GO:0008483">
    <property type="term" value="F:transaminase activity"/>
    <property type="evidence" value="ECO:0007669"/>
    <property type="project" value="UniProtKB-KW"/>
</dbReference>
<dbReference type="Gene3D" id="3.20.10.10">
    <property type="entry name" value="D-amino Acid Aminotransferase, subunit A, domain 2"/>
    <property type="match status" value="1"/>
</dbReference>
<dbReference type="SUPFAM" id="SSF56752">
    <property type="entry name" value="D-aminoacid aminotransferase-like PLP-dependent enzymes"/>
    <property type="match status" value="1"/>
</dbReference>
<evidence type="ECO:0000313" key="2">
    <source>
        <dbReference type="EMBL" id="XDJ41627.1"/>
    </source>
</evidence>
<dbReference type="Pfam" id="PF01063">
    <property type="entry name" value="Aminotran_4"/>
    <property type="match status" value="1"/>
</dbReference>
<dbReference type="AlphaFoldDB" id="A0AB39CHW2"/>
<dbReference type="InterPro" id="IPR001544">
    <property type="entry name" value="Aminotrans_IV"/>
</dbReference>
<dbReference type="InterPro" id="IPR043131">
    <property type="entry name" value="BCAT-like_N"/>
</dbReference>
<organism evidence="2">
    <name type="scientific">Castellaniella ginsengisoli</name>
    <dbReference type="NCBI Taxonomy" id="546114"/>
    <lineage>
        <taxon>Bacteria</taxon>
        <taxon>Pseudomonadati</taxon>
        <taxon>Pseudomonadota</taxon>
        <taxon>Betaproteobacteria</taxon>
        <taxon>Burkholderiales</taxon>
        <taxon>Alcaligenaceae</taxon>
        <taxon>Castellaniella</taxon>
    </lineage>
</organism>
<dbReference type="Gene3D" id="3.30.470.10">
    <property type="match status" value="1"/>
</dbReference>
<accession>A0AB39CHW2</accession>
<keyword evidence="2" id="KW-0032">Aminotransferase</keyword>
<dbReference type="EMBL" id="CP158252">
    <property type="protein sequence ID" value="XDJ41627.1"/>
    <property type="molecule type" value="Genomic_DNA"/>
</dbReference>
<feature type="region of interest" description="Disordered" evidence="1">
    <location>
        <begin position="1"/>
        <end position="21"/>
    </location>
</feature>
<sequence length="261" mass="27538">MESPRPESGLSASGPALPAPSAAEVRRLAPDLIETLRLEQGRIALWPGHRARLLASARALGYPLDAAALDGWLSAQLRSLPAPQPPAPDPAMDGPATDAAGMRGPCRLRLLLAADGALTLDCAPLPPTPEPVRIALAADVLETTAVLDAGDPWLRHKTTHRPAYAAAQRWLSAHPDHFDLIFGNAAGGLCEGSRSTIYVRDADGAWLTPPLSNGLLPGVRRQALLDQGAVREAQLSLDDLRQAPALRVSNALRGWMSAGMT</sequence>
<name>A0AB39CHW2_9BURK</name>
<dbReference type="InterPro" id="IPR036038">
    <property type="entry name" value="Aminotransferase-like"/>
</dbReference>
<dbReference type="RefSeq" id="WP_368643292.1">
    <property type="nucleotide sequence ID" value="NZ_CP158252.1"/>
</dbReference>
<reference evidence="2" key="1">
    <citation type="submission" date="2024-05" db="EMBL/GenBank/DDBJ databases">
        <authorList>
            <person name="Luo Y.-C."/>
            <person name="Nicholds J."/>
            <person name="Mortimer T."/>
            <person name="Maboni G."/>
        </authorList>
    </citation>
    <scope>NUCLEOTIDE SEQUENCE</scope>
    <source>
        <strain evidence="2">153920</strain>
    </source>
</reference>
<proteinExistence type="predicted"/>
<gene>
    <name evidence="2" type="ORF">ABRY99_11900</name>
</gene>
<dbReference type="InterPro" id="IPR043132">
    <property type="entry name" value="BCAT-like_C"/>
</dbReference>
<feature type="compositionally biased region" description="Low complexity" evidence="1">
    <location>
        <begin position="8"/>
        <end position="21"/>
    </location>
</feature>
<protein>
    <submittedName>
        <fullName evidence="2">Aminotransferase class IV</fullName>
    </submittedName>
</protein>
<evidence type="ECO:0000256" key="1">
    <source>
        <dbReference type="SAM" id="MobiDB-lite"/>
    </source>
</evidence>